<dbReference type="Pfam" id="PF05920">
    <property type="entry name" value="Homeobox_KN"/>
    <property type="match status" value="1"/>
</dbReference>
<evidence type="ECO:0000256" key="5">
    <source>
        <dbReference type="ARBA" id="ARBA00023155"/>
    </source>
</evidence>
<evidence type="ECO:0000313" key="10">
    <source>
        <dbReference type="EMBL" id="KAK4277352.1"/>
    </source>
</evidence>
<gene>
    <name evidence="10" type="ORF">QN277_015364</name>
</gene>
<dbReference type="CDD" id="cd00086">
    <property type="entry name" value="homeodomain"/>
    <property type="match status" value="1"/>
</dbReference>
<proteinExistence type="inferred from homology"/>
<evidence type="ECO:0000256" key="1">
    <source>
        <dbReference type="ARBA" id="ARBA00004123"/>
    </source>
</evidence>
<feature type="domain" description="Homeobox" evidence="9">
    <location>
        <begin position="446"/>
        <end position="509"/>
    </location>
</feature>
<dbReference type="Proteomes" id="UP001293593">
    <property type="component" value="Unassembled WGS sequence"/>
</dbReference>
<keyword evidence="11" id="KW-1185">Reference proteome</keyword>
<dbReference type="Pfam" id="PF07526">
    <property type="entry name" value="POX"/>
    <property type="match status" value="1"/>
</dbReference>
<keyword evidence="5 8" id="KW-0371">Homeobox</keyword>
<dbReference type="InterPro" id="IPR006563">
    <property type="entry name" value="POX_dom"/>
</dbReference>
<dbReference type="Gene3D" id="1.10.10.60">
    <property type="entry name" value="Homeodomain-like"/>
    <property type="match status" value="1"/>
</dbReference>
<dbReference type="EMBL" id="JAWXYG010000003">
    <property type="protein sequence ID" value="KAK4277352.1"/>
    <property type="molecule type" value="Genomic_DNA"/>
</dbReference>
<reference evidence="10" key="1">
    <citation type="submission" date="2023-10" db="EMBL/GenBank/DDBJ databases">
        <title>Chromosome-level genome of the transformable northern wattle, Acacia crassicarpa.</title>
        <authorList>
            <person name="Massaro I."/>
            <person name="Sinha N.R."/>
            <person name="Poethig S."/>
            <person name="Leichty A.R."/>
        </authorList>
    </citation>
    <scope>NUCLEOTIDE SEQUENCE</scope>
    <source>
        <strain evidence="10">Acra3RX</strain>
        <tissue evidence="10">Leaf</tissue>
    </source>
</reference>
<accession>A0AAE1JZP9</accession>
<organism evidence="10 11">
    <name type="scientific">Acacia crassicarpa</name>
    <name type="common">northern wattle</name>
    <dbReference type="NCBI Taxonomy" id="499986"/>
    <lineage>
        <taxon>Eukaryota</taxon>
        <taxon>Viridiplantae</taxon>
        <taxon>Streptophyta</taxon>
        <taxon>Embryophyta</taxon>
        <taxon>Tracheophyta</taxon>
        <taxon>Spermatophyta</taxon>
        <taxon>Magnoliopsida</taxon>
        <taxon>eudicotyledons</taxon>
        <taxon>Gunneridae</taxon>
        <taxon>Pentapetalae</taxon>
        <taxon>rosids</taxon>
        <taxon>fabids</taxon>
        <taxon>Fabales</taxon>
        <taxon>Fabaceae</taxon>
        <taxon>Caesalpinioideae</taxon>
        <taxon>mimosoid clade</taxon>
        <taxon>Acacieae</taxon>
        <taxon>Acacia</taxon>
    </lineage>
</organism>
<feature type="DNA-binding region" description="Homeobox" evidence="8">
    <location>
        <begin position="448"/>
        <end position="510"/>
    </location>
</feature>
<dbReference type="GO" id="GO:0003677">
    <property type="term" value="F:DNA binding"/>
    <property type="evidence" value="ECO:0007669"/>
    <property type="project" value="UniProtKB-UniRule"/>
</dbReference>
<dbReference type="InterPro" id="IPR008422">
    <property type="entry name" value="KN_HD"/>
</dbReference>
<keyword evidence="4 8" id="KW-0238">DNA-binding</keyword>
<dbReference type="InterPro" id="IPR009057">
    <property type="entry name" value="Homeodomain-like_sf"/>
</dbReference>
<evidence type="ECO:0000256" key="4">
    <source>
        <dbReference type="ARBA" id="ARBA00023125"/>
    </source>
</evidence>
<keyword evidence="3" id="KW-0805">Transcription regulation</keyword>
<keyword evidence="7 8" id="KW-0539">Nucleus</keyword>
<dbReference type="GO" id="GO:0006355">
    <property type="term" value="P:regulation of DNA-templated transcription"/>
    <property type="evidence" value="ECO:0007669"/>
    <property type="project" value="InterPro"/>
</dbReference>
<dbReference type="AlphaFoldDB" id="A0AAE1JZP9"/>
<dbReference type="GO" id="GO:0005634">
    <property type="term" value="C:nucleus"/>
    <property type="evidence" value="ECO:0007669"/>
    <property type="project" value="UniProtKB-SubCell"/>
</dbReference>
<sequence length="550" mass="60817">MENDMLGAPMDVAAGRNSSVLDEISQTENPLFQGYSSYQTRIMNGISTLAGMQGELISNVHFDVPPMNPPCVADPSSLVPSQVKNNLGDAPLGTPCPRNNSVFQDQQAGASKITPASLSVISAARFGLQENLEKSSALSPSLCSLEALAPYILSNWQDSSNTLLPTFGDRVFDEVPGTRFLAYSSTSSLDPNGGTSSNAADLTYHGYDYPNFRNKLSLSIAPSPTTGQYSEVSSDSLEQASCSSRGVSGSLGSNGHFNFSQAILGSRYLTGIQEILAQIARYSLENTEQVNCSAARSRDRAEGNISPSVLPSARMIETTNHNADSMFEAQVNSSSATHDASESKKSQLLSLLQLVDSRYNQCLDEIHTVVSAFHAATELDPQVHAHFALKAISMLYKDLRERISNYILSMGEIFNNSRSEEDKERSTEALFIEKQWALQQFKRKEHQLWRPQRGLPERSVSVLRAWMFQNFLHPYPKDAEKQVLAVKSGLTRSQVSNWFTNARVRLWKPLIEEMYAEMNRRKALRNEEGTQSSHRFSGVRLSNQRFAINS</sequence>
<protein>
    <recommendedName>
        <fullName evidence="9">Homeobox domain-containing protein</fullName>
    </recommendedName>
</protein>
<dbReference type="InterPro" id="IPR050224">
    <property type="entry name" value="TALE_homeobox"/>
</dbReference>
<dbReference type="SMART" id="SM00389">
    <property type="entry name" value="HOX"/>
    <property type="match status" value="1"/>
</dbReference>
<comment type="subcellular location">
    <subcellularLocation>
        <location evidence="1 8">Nucleus</location>
    </subcellularLocation>
</comment>
<comment type="caution">
    <text evidence="10">The sequence shown here is derived from an EMBL/GenBank/DDBJ whole genome shotgun (WGS) entry which is preliminary data.</text>
</comment>
<evidence type="ECO:0000256" key="8">
    <source>
        <dbReference type="PROSITE-ProRule" id="PRU00108"/>
    </source>
</evidence>
<dbReference type="SUPFAM" id="SSF46689">
    <property type="entry name" value="Homeodomain-like"/>
    <property type="match status" value="1"/>
</dbReference>
<evidence type="ECO:0000256" key="3">
    <source>
        <dbReference type="ARBA" id="ARBA00023015"/>
    </source>
</evidence>
<name>A0AAE1JZP9_9FABA</name>
<dbReference type="PANTHER" id="PTHR11850">
    <property type="entry name" value="HOMEOBOX PROTEIN TRANSCRIPTION FACTORS"/>
    <property type="match status" value="1"/>
</dbReference>
<dbReference type="InterPro" id="IPR001356">
    <property type="entry name" value="HD"/>
</dbReference>
<dbReference type="SMART" id="SM00574">
    <property type="entry name" value="POX"/>
    <property type="match status" value="1"/>
</dbReference>
<evidence type="ECO:0000256" key="7">
    <source>
        <dbReference type="ARBA" id="ARBA00023242"/>
    </source>
</evidence>
<dbReference type="PROSITE" id="PS50071">
    <property type="entry name" value="HOMEOBOX_2"/>
    <property type="match status" value="1"/>
</dbReference>
<evidence type="ECO:0000313" key="11">
    <source>
        <dbReference type="Proteomes" id="UP001293593"/>
    </source>
</evidence>
<keyword evidence="6" id="KW-0804">Transcription</keyword>
<evidence type="ECO:0000259" key="9">
    <source>
        <dbReference type="PROSITE" id="PS50071"/>
    </source>
</evidence>
<comment type="similarity">
    <text evidence="2">Belongs to the TALE/BELL homeobox family.</text>
</comment>
<evidence type="ECO:0000256" key="6">
    <source>
        <dbReference type="ARBA" id="ARBA00023163"/>
    </source>
</evidence>
<evidence type="ECO:0000256" key="2">
    <source>
        <dbReference type="ARBA" id="ARBA00006454"/>
    </source>
</evidence>